<keyword evidence="10" id="KW-0963">Cytoplasm</keyword>
<evidence type="ECO:0000256" key="8">
    <source>
        <dbReference type="ARBA" id="ARBA00022801"/>
    </source>
</evidence>
<keyword evidence="13" id="KW-1185">Reference proteome</keyword>
<comment type="subunit">
    <text evidence="3 10">Monomer.</text>
</comment>
<evidence type="ECO:0000313" key="13">
    <source>
        <dbReference type="Proteomes" id="UP000481033"/>
    </source>
</evidence>
<evidence type="ECO:0000256" key="3">
    <source>
        <dbReference type="ARBA" id="ARBA00011245"/>
    </source>
</evidence>
<comment type="cofactor">
    <cofactor evidence="10">
        <name>Mg(2+)</name>
        <dbReference type="ChEBI" id="CHEBI:18420"/>
    </cofactor>
    <text evidence="10">Binds 1 Mg(2+) ion per subunit. May bind a second metal ion at a regulatory site, or after substrate binding.</text>
</comment>
<proteinExistence type="inferred from homology"/>
<accession>A0A6M0RPA2</accession>
<dbReference type="CDD" id="cd09278">
    <property type="entry name" value="RNase_HI_prokaryote_like"/>
    <property type="match status" value="1"/>
</dbReference>
<evidence type="ECO:0000259" key="11">
    <source>
        <dbReference type="PROSITE" id="PS50879"/>
    </source>
</evidence>
<dbReference type="SUPFAM" id="SSF53098">
    <property type="entry name" value="Ribonuclease H-like"/>
    <property type="match status" value="1"/>
</dbReference>
<evidence type="ECO:0000256" key="6">
    <source>
        <dbReference type="ARBA" id="ARBA00022723"/>
    </source>
</evidence>
<reference evidence="12 13" key="1">
    <citation type="journal article" date="2020" name="Microb. Ecol.">
        <title>Ecogenomics of the Marine Benthic Filamentous Cyanobacterium Adonisia.</title>
        <authorList>
            <person name="Walter J.M."/>
            <person name="Coutinho F.H."/>
            <person name="Leomil L."/>
            <person name="Hargreaves P.I."/>
            <person name="Campeao M.E."/>
            <person name="Vieira V.V."/>
            <person name="Silva B.S."/>
            <person name="Fistarol G.O."/>
            <person name="Salomon P.S."/>
            <person name="Sawabe T."/>
            <person name="Mino S."/>
            <person name="Hosokawa M."/>
            <person name="Miyashita H."/>
            <person name="Maruyama F."/>
            <person name="van Verk M.C."/>
            <person name="Dutilh B.E."/>
            <person name="Thompson C.C."/>
            <person name="Thompson F.L."/>
        </authorList>
    </citation>
    <scope>NUCLEOTIDE SEQUENCE [LARGE SCALE GENOMIC DNA]</scope>
    <source>
        <strain evidence="12 13">CCMR0081</strain>
    </source>
</reference>
<dbReference type="GO" id="GO:0003676">
    <property type="term" value="F:nucleic acid binding"/>
    <property type="evidence" value="ECO:0007669"/>
    <property type="project" value="InterPro"/>
</dbReference>
<dbReference type="PANTHER" id="PTHR10642:SF26">
    <property type="entry name" value="RIBONUCLEASE H1"/>
    <property type="match status" value="1"/>
</dbReference>
<keyword evidence="9 10" id="KW-0460">Magnesium</keyword>
<evidence type="ECO:0000256" key="7">
    <source>
        <dbReference type="ARBA" id="ARBA00022759"/>
    </source>
</evidence>
<evidence type="ECO:0000313" key="12">
    <source>
        <dbReference type="EMBL" id="NEZ57720.1"/>
    </source>
</evidence>
<dbReference type="Proteomes" id="UP000481033">
    <property type="component" value="Unassembled WGS sequence"/>
</dbReference>
<keyword evidence="5 10" id="KW-0540">Nuclease</keyword>
<keyword evidence="8 10" id="KW-0378">Hydrolase</keyword>
<dbReference type="PROSITE" id="PS50879">
    <property type="entry name" value="RNASE_H_1"/>
    <property type="match status" value="1"/>
</dbReference>
<gene>
    <name evidence="10" type="primary">rnhA</name>
    <name evidence="12" type="ORF">DXZ20_19060</name>
</gene>
<comment type="subcellular location">
    <subcellularLocation>
        <location evidence="10">Cytoplasm</location>
    </subcellularLocation>
</comment>
<dbReference type="GO" id="GO:0043137">
    <property type="term" value="P:DNA replication, removal of RNA primer"/>
    <property type="evidence" value="ECO:0007669"/>
    <property type="project" value="TreeGrafter"/>
</dbReference>
<dbReference type="GO" id="GO:0004523">
    <property type="term" value="F:RNA-DNA hybrid ribonuclease activity"/>
    <property type="evidence" value="ECO:0007669"/>
    <property type="project" value="UniProtKB-UniRule"/>
</dbReference>
<evidence type="ECO:0000256" key="9">
    <source>
        <dbReference type="ARBA" id="ARBA00022842"/>
    </source>
</evidence>
<keyword evidence="6 10" id="KW-0479">Metal-binding</keyword>
<comment type="function">
    <text evidence="10">Endonuclease that specifically degrades the RNA of RNA-DNA hybrids.</text>
</comment>
<feature type="binding site" evidence="10">
    <location>
        <position position="147"/>
    </location>
    <ligand>
        <name>Mg(2+)</name>
        <dbReference type="ChEBI" id="CHEBI:18420"/>
        <label>2</label>
    </ligand>
</feature>
<dbReference type="InterPro" id="IPR036397">
    <property type="entry name" value="RNaseH_sf"/>
</dbReference>
<dbReference type="AlphaFoldDB" id="A0A6M0RPA2"/>
<dbReference type="RefSeq" id="WP_163699863.1">
    <property type="nucleotide sequence ID" value="NZ_QXHD01000004.1"/>
</dbReference>
<evidence type="ECO:0000256" key="1">
    <source>
        <dbReference type="ARBA" id="ARBA00000077"/>
    </source>
</evidence>
<name>A0A6M0RPA2_9CYAN</name>
<comment type="catalytic activity">
    <reaction evidence="1 10">
        <text>Endonucleolytic cleavage to 5'-phosphomonoester.</text>
        <dbReference type="EC" id="3.1.26.4"/>
    </reaction>
</comment>
<dbReference type="InterPro" id="IPR022892">
    <property type="entry name" value="RNaseHI"/>
</dbReference>
<evidence type="ECO:0000256" key="5">
    <source>
        <dbReference type="ARBA" id="ARBA00022722"/>
    </source>
</evidence>
<dbReference type="InterPro" id="IPR050092">
    <property type="entry name" value="RNase_H"/>
</dbReference>
<dbReference type="GO" id="GO:0000287">
    <property type="term" value="F:magnesium ion binding"/>
    <property type="evidence" value="ECO:0007669"/>
    <property type="project" value="UniProtKB-UniRule"/>
</dbReference>
<organism evidence="12 13">
    <name type="scientific">Adonisia turfae CCMR0081</name>
    <dbReference type="NCBI Taxonomy" id="2292702"/>
    <lineage>
        <taxon>Bacteria</taxon>
        <taxon>Bacillati</taxon>
        <taxon>Cyanobacteriota</taxon>
        <taxon>Adonisia</taxon>
        <taxon>Adonisia turfae</taxon>
    </lineage>
</organism>
<dbReference type="PANTHER" id="PTHR10642">
    <property type="entry name" value="RIBONUCLEASE H1"/>
    <property type="match status" value="1"/>
</dbReference>
<evidence type="ECO:0000256" key="2">
    <source>
        <dbReference type="ARBA" id="ARBA00005300"/>
    </source>
</evidence>
<keyword evidence="7 10" id="KW-0255">Endonuclease</keyword>
<feature type="binding site" evidence="10">
    <location>
        <position position="52"/>
    </location>
    <ligand>
        <name>Mg(2+)</name>
        <dbReference type="ChEBI" id="CHEBI:18420"/>
        <label>1</label>
    </ligand>
</feature>
<evidence type="ECO:0000256" key="10">
    <source>
        <dbReference type="HAMAP-Rule" id="MF_00042"/>
    </source>
</evidence>
<comment type="caution">
    <text evidence="12">The sequence shown here is derived from an EMBL/GenBank/DDBJ whole genome shotgun (WGS) entry which is preliminary data.</text>
</comment>
<dbReference type="GO" id="GO:0005737">
    <property type="term" value="C:cytoplasm"/>
    <property type="evidence" value="ECO:0007669"/>
    <property type="project" value="UniProtKB-SubCell"/>
</dbReference>
<dbReference type="EC" id="3.1.26.4" evidence="4 10"/>
<sequence>MTDLPTIKAVYTDGACSGNPGPGGWGTVIYFVDGQVHEMGGHASGTTNNRMEMQAAIAALQFLQNNDYDGPIELNTDSKYLIQGITQWMSGWKRKGWKTSAGKAVLNQDLWMTLDKLKQDLATSQGVDIDWRYVKGHAGNVGNERCDEIARAYSHKQSIRLKQLTAKVLASKQLSSTRTADNGPKSEEADCDRIAAEAPDRQNQMNTEAGDTLQRLSHILNRLQMADTLAEHGYLITTQELADLVNETVSDIAKRGAQWTWRNWSVVQVGGNGADKDFWQLERLDSLY</sequence>
<evidence type="ECO:0000256" key="4">
    <source>
        <dbReference type="ARBA" id="ARBA00012180"/>
    </source>
</evidence>
<dbReference type="HAMAP" id="MF_00042">
    <property type="entry name" value="RNase_H"/>
    <property type="match status" value="1"/>
</dbReference>
<feature type="domain" description="RNase H type-1" evidence="11">
    <location>
        <begin position="4"/>
        <end position="155"/>
    </location>
</feature>
<feature type="binding site" evidence="10">
    <location>
        <position position="77"/>
    </location>
    <ligand>
        <name>Mg(2+)</name>
        <dbReference type="ChEBI" id="CHEBI:18420"/>
        <label>1</label>
    </ligand>
</feature>
<dbReference type="Gene3D" id="3.30.420.10">
    <property type="entry name" value="Ribonuclease H-like superfamily/Ribonuclease H"/>
    <property type="match status" value="1"/>
</dbReference>
<dbReference type="InterPro" id="IPR012337">
    <property type="entry name" value="RNaseH-like_sf"/>
</dbReference>
<dbReference type="InterPro" id="IPR002156">
    <property type="entry name" value="RNaseH_domain"/>
</dbReference>
<dbReference type="NCBIfam" id="NF001236">
    <property type="entry name" value="PRK00203.1"/>
    <property type="match status" value="1"/>
</dbReference>
<feature type="binding site" evidence="10">
    <location>
        <position position="13"/>
    </location>
    <ligand>
        <name>Mg(2+)</name>
        <dbReference type="ChEBI" id="CHEBI:18420"/>
        <label>2</label>
    </ligand>
</feature>
<feature type="binding site" evidence="10">
    <location>
        <position position="13"/>
    </location>
    <ligand>
        <name>Mg(2+)</name>
        <dbReference type="ChEBI" id="CHEBI:18420"/>
        <label>1</label>
    </ligand>
</feature>
<comment type="similarity">
    <text evidence="2 10">Belongs to the RNase H family.</text>
</comment>
<dbReference type="EMBL" id="QXHD01000004">
    <property type="protein sequence ID" value="NEZ57720.1"/>
    <property type="molecule type" value="Genomic_DNA"/>
</dbReference>
<protein>
    <recommendedName>
        <fullName evidence="4 10">Ribonuclease H</fullName>
        <shortName evidence="10">RNase H</shortName>
        <ecNumber evidence="4 10">3.1.26.4</ecNumber>
    </recommendedName>
</protein>
<dbReference type="Pfam" id="PF00075">
    <property type="entry name" value="RNase_H"/>
    <property type="match status" value="1"/>
</dbReference>